<dbReference type="Pfam" id="PF01381">
    <property type="entry name" value="HTH_3"/>
    <property type="match status" value="1"/>
</dbReference>
<sequence length="167" mass="17973">MSDDPLPDDESGLFVSPVVVVTHTFPARPGSLPDAERFVREALEPVELEPAENQALYRAITASLLAAAGPADGVFDVTVRLFPDGVEVEVLHGAASRRLSTSPGVAEEPFAEWLTAVLRRQGLSQQAAAQRIGVSVRTVSRWLSGVTEPRLRDLRRVHAIFGSPPGE</sequence>
<evidence type="ECO:0000313" key="3">
    <source>
        <dbReference type="Proteomes" id="UP001500542"/>
    </source>
</evidence>
<dbReference type="InterPro" id="IPR001387">
    <property type="entry name" value="Cro/C1-type_HTH"/>
</dbReference>
<dbReference type="CDD" id="cd00093">
    <property type="entry name" value="HTH_XRE"/>
    <property type="match status" value="1"/>
</dbReference>
<accession>A0ABN1Q8C5</accession>
<name>A0ABN1Q8C5_9ACTN</name>
<organism evidence="2 3">
    <name type="scientific">Kribbella koreensis</name>
    <dbReference type="NCBI Taxonomy" id="57909"/>
    <lineage>
        <taxon>Bacteria</taxon>
        <taxon>Bacillati</taxon>
        <taxon>Actinomycetota</taxon>
        <taxon>Actinomycetes</taxon>
        <taxon>Propionibacteriales</taxon>
        <taxon>Kribbellaceae</taxon>
        <taxon>Kribbella</taxon>
    </lineage>
</organism>
<evidence type="ECO:0000259" key="1">
    <source>
        <dbReference type="PROSITE" id="PS50943"/>
    </source>
</evidence>
<evidence type="ECO:0000313" key="2">
    <source>
        <dbReference type="EMBL" id="GAA0938998.1"/>
    </source>
</evidence>
<dbReference type="SMART" id="SM00530">
    <property type="entry name" value="HTH_XRE"/>
    <property type="match status" value="1"/>
</dbReference>
<proteinExistence type="predicted"/>
<dbReference type="RefSeq" id="WP_343968874.1">
    <property type="nucleotide sequence ID" value="NZ_BAAAHK010000007.1"/>
</dbReference>
<keyword evidence="3" id="KW-1185">Reference proteome</keyword>
<dbReference type="SUPFAM" id="SSF47413">
    <property type="entry name" value="lambda repressor-like DNA-binding domains"/>
    <property type="match status" value="1"/>
</dbReference>
<protein>
    <submittedName>
        <fullName evidence="2">Helix-turn-helix transcriptional regulator</fullName>
    </submittedName>
</protein>
<reference evidence="2 3" key="1">
    <citation type="journal article" date="2019" name="Int. J. Syst. Evol. Microbiol.">
        <title>The Global Catalogue of Microorganisms (GCM) 10K type strain sequencing project: providing services to taxonomists for standard genome sequencing and annotation.</title>
        <authorList>
            <consortium name="The Broad Institute Genomics Platform"/>
            <consortium name="The Broad Institute Genome Sequencing Center for Infectious Disease"/>
            <person name="Wu L."/>
            <person name="Ma J."/>
        </authorList>
    </citation>
    <scope>NUCLEOTIDE SEQUENCE [LARGE SCALE GENOMIC DNA]</scope>
    <source>
        <strain evidence="2 3">JCM 10977</strain>
    </source>
</reference>
<dbReference type="InterPro" id="IPR010982">
    <property type="entry name" value="Lambda_DNA-bd_dom_sf"/>
</dbReference>
<gene>
    <name evidence="2" type="ORF">GCM10009554_28400</name>
</gene>
<dbReference type="Gene3D" id="1.10.260.40">
    <property type="entry name" value="lambda repressor-like DNA-binding domains"/>
    <property type="match status" value="1"/>
</dbReference>
<dbReference type="EMBL" id="BAAAHK010000007">
    <property type="protein sequence ID" value="GAA0938998.1"/>
    <property type="molecule type" value="Genomic_DNA"/>
</dbReference>
<feature type="domain" description="HTH cro/C1-type" evidence="1">
    <location>
        <begin position="120"/>
        <end position="167"/>
    </location>
</feature>
<comment type="caution">
    <text evidence="2">The sequence shown here is derived from an EMBL/GenBank/DDBJ whole genome shotgun (WGS) entry which is preliminary data.</text>
</comment>
<dbReference type="Proteomes" id="UP001500542">
    <property type="component" value="Unassembled WGS sequence"/>
</dbReference>
<dbReference type="PROSITE" id="PS50943">
    <property type="entry name" value="HTH_CROC1"/>
    <property type="match status" value="1"/>
</dbReference>